<dbReference type="PROSITE" id="PS51257">
    <property type="entry name" value="PROKAR_LIPOPROTEIN"/>
    <property type="match status" value="1"/>
</dbReference>
<dbReference type="PANTHER" id="PTHR47751">
    <property type="entry name" value="SUPERFAMILY HYDROLASE, PUTATIVE (AFU_ORTHOLOGUE AFUA_2G16580)-RELATED"/>
    <property type="match status" value="1"/>
</dbReference>
<feature type="signal peptide" evidence="2">
    <location>
        <begin position="1"/>
        <end position="36"/>
    </location>
</feature>
<dbReference type="Pfam" id="PF01738">
    <property type="entry name" value="DLH"/>
    <property type="match status" value="1"/>
</dbReference>
<dbReference type="GO" id="GO:0016787">
    <property type="term" value="F:hydrolase activity"/>
    <property type="evidence" value="ECO:0007669"/>
    <property type="project" value="UniProtKB-KW"/>
</dbReference>
<reference evidence="4 5" key="1">
    <citation type="submission" date="2023-10" db="EMBL/GenBank/DDBJ databases">
        <title>Development of a sustainable strategy for remediation of hydrocarbon-contaminated territories based on the waste exchange concept.</title>
        <authorList>
            <person name="Krivoruchko A."/>
        </authorList>
    </citation>
    <scope>NUCLEOTIDE SEQUENCE [LARGE SCALE GENOMIC DNA]</scope>
    <source>
        <strain evidence="4 5">IEGM 60</strain>
    </source>
</reference>
<evidence type="ECO:0000256" key="2">
    <source>
        <dbReference type="SAM" id="SignalP"/>
    </source>
</evidence>
<organism evidence="4 5">
    <name type="scientific">Rhodococcus jostii</name>
    <dbReference type="NCBI Taxonomy" id="132919"/>
    <lineage>
        <taxon>Bacteria</taxon>
        <taxon>Bacillati</taxon>
        <taxon>Actinomycetota</taxon>
        <taxon>Actinomycetes</taxon>
        <taxon>Mycobacteriales</taxon>
        <taxon>Nocardiaceae</taxon>
        <taxon>Rhodococcus</taxon>
    </lineage>
</organism>
<sequence length="378" mass="40576">MTNTRTTARRGHSRWSRIAGAGVATLAVLAASACSATDSNTSSAAPASPVANPASGDLSNGADNFYTSDQVTMEKVTFTNQYRMDVSGNLFVPKNLAAGTLAAAMVVGHPMGAVKEQSANLYATKMAEQGFVTLSLDLAFWGGSAGEPRNAVAPDLYTENFSAGVDFLRTQDNVDPERIGALGICGSGSFVISAAKIDPRIKAVATVSMYDMGGANRNGLGHSVTPEQRQAILAQAATQRDVEFTGGPVEYTSGTVRELAADSTPIEREFYDFYRTQRGAFTPEGTTPDLTTHPTLSSNAKFMNFYPFNDIETISPRPMLFVTGENAHSREFSEEAYRLAGDRKELVIVPGAGHVDLYDRTELIPFDKLTEFYTQNLT</sequence>
<keyword evidence="2" id="KW-0732">Signal</keyword>
<dbReference type="EMBL" id="JAWLKA010000008">
    <property type="protein sequence ID" value="MDV6281976.1"/>
    <property type="molecule type" value="Genomic_DNA"/>
</dbReference>
<keyword evidence="5" id="KW-1185">Reference proteome</keyword>
<evidence type="ECO:0000313" key="4">
    <source>
        <dbReference type="EMBL" id="MDV6281976.1"/>
    </source>
</evidence>
<evidence type="ECO:0000259" key="3">
    <source>
        <dbReference type="Pfam" id="PF01738"/>
    </source>
</evidence>
<proteinExistence type="predicted"/>
<feature type="compositionally biased region" description="Low complexity" evidence="1">
    <location>
        <begin position="39"/>
        <end position="55"/>
    </location>
</feature>
<keyword evidence="4" id="KW-0378">Hydrolase</keyword>
<dbReference type="SUPFAM" id="SSF53474">
    <property type="entry name" value="alpha/beta-Hydrolases"/>
    <property type="match status" value="1"/>
</dbReference>
<feature type="chain" id="PRO_5045961405" evidence="2">
    <location>
        <begin position="37"/>
        <end position="378"/>
    </location>
</feature>
<feature type="domain" description="Dienelactone hydrolase" evidence="3">
    <location>
        <begin position="103"/>
        <end position="239"/>
    </location>
</feature>
<dbReference type="InterPro" id="IPR002925">
    <property type="entry name" value="Dienelactn_hydro"/>
</dbReference>
<dbReference type="PANTHER" id="PTHR47751:SF1">
    <property type="entry name" value="SUPERFAMILY HYDROLASE, PUTATIVE (AFU_ORTHOLOGUE AFUA_2G16580)-RELATED"/>
    <property type="match status" value="1"/>
</dbReference>
<evidence type="ECO:0000313" key="5">
    <source>
        <dbReference type="Proteomes" id="UP001185737"/>
    </source>
</evidence>
<evidence type="ECO:0000256" key="1">
    <source>
        <dbReference type="SAM" id="MobiDB-lite"/>
    </source>
</evidence>
<protein>
    <submittedName>
        <fullName evidence="4">Alpha/beta hydrolase</fullName>
    </submittedName>
</protein>
<accession>A0ABU4CEI9</accession>
<dbReference type="InterPro" id="IPR051411">
    <property type="entry name" value="Polyketide_trans_af380"/>
</dbReference>
<dbReference type="Gene3D" id="1.10.10.800">
    <property type="match status" value="1"/>
</dbReference>
<feature type="region of interest" description="Disordered" evidence="1">
    <location>
        <begin position="39"/>
        <end position="59"/>
    </location>
</feature>
<comment type="caution">
    <text evidence="4">The sequence shown here is derived from an EMBL/GenBank/DDBJ whole genome shotgun (WGS) entry which is preliminary data.</text>
</comment>
<dbReference type="Proteomes" id="UP001185737">
    <property type="component" value="Unassembled WGS sequence"/>
</dbReference>
<dbReference type="InterPro" id="IPR029058">
    <property type="entry name" value="AB_hydrolase_fold"/>
</dbReference>
<dbReference type="RefSeq" id="WP_283335289.1">
    <property type="nucleotide sequence ID" value="NZ_JAWLKA010000008.1"/>
</dbReference>
<dbReference type="Gene3D" id="3.40.50.1820">
    <property type="entry name" value="alpha/beta hydrolase"/>
    <property type="match status" value="1"/>
</dbReference>
<name>A0ABU4CEI9_RHOJO</name>
<gene>
    <name evidence="4" type="ORF">R3Q59_15835</name>
</gene>